<feature type="compositionally biased region" description="Polar residues" evidence="9">
    <location>
        <begin position="44"/>
        <end position="60"/>
    </location>
</feature>
<feature type="compositionally biased region" description="Low complexity" evidence="9">
    <location>
        <begin position="293"/>
        <end position="302"/>
    </location>
</feature>
<feature type="region of interest" description="Disordered" evidence="9">
    <location>
        <begin position="464"/>
        <end position="494"/>
    </location>
</feature>
<dbReference type="AlphaFoldDB" id="A0A6I9UIL2"/>
<dbReference type="InParanoid" id="A0A6I9UIL2"/>
<dbReference type="Proteomes" id="UP000504604">
    <property type="component" value="Linkage group LG15"/>
</dbReference>
<dbReference type="KEGG" id="sind:105177260"/>
<keyword evidence="7 8" id="KW-0539">Nucleus</keyword>
<protein>
    <submittedName>
        <fullName evidence="12">Cyclic dof factor 2-like</fullName>
    </submittedName>
</protein>
<feature type="region of interest" description="Disordered" evidence="9">
    <location>
        <begin position="385"/>
        <end position="410"/>
    </location>
</feature>
<feature type="compositionally biased region" description="Basic and acidic residues" evidence="9">
    <location>
        <begin position="283"/>
        <end position="292"/>
    </location>
</feature>
<dbReference type="PROSITE" id="PS50884">
    <property type="entry name" value="ZF_DOF_2"/>
    <property type="match status" value="1"/>
</dbReference>
<evidence type="ECO:0000313" key="11">
    <source>
        <dbReference type="Proteomes" id="UP000504604"/>
    </source>
</evidence>
<dbReference type="RefSeq" id="XP_011098639.1">
    <property type="nucleotide sequence ID" value="XM_011100337.2"/>
</dbReference>
<evidence type="ECO:0000256" key="5">
    <source>
        <dbReference type="ARBA" id="ARBA00023125"/>
    </source>
</evidence>
<evidence type="ECO:0000256" key="6">
    <source>
        <dbReference type="ARBA" id="ARBA00023163"/>
    </source>
</evidence>
<proteinExistence type="predicted"/>
<dbReference type="OrthoDB" id="1927254at2759"/>
<evidence type="ECO:0000256" key="4">
    <source>
        <dbReference type="ARBA" id="ARBA00023015"/>
    </source>
</evidence>
<dbReference type="PANTHER" id="PTHR31089:SF75">
    <property type="entry name" value="CYCLIC DOF FACTOR 2"/>
    <property type="match status" value="1"/>
</dbReference>
<gene>
    <name evidence="12" type="primary">LOC105177260</name>
</gene>
<accession>A0A6I9UIL2</accession>
<feature type="compositionally biased region" description="Polar residues" evidence="9">
    <location>
        <begin position="386"/>
        <end position="402"/>
    </location>
</feature>
<keyword evidence="4" id="KW-0805">Transcription regulation</keyword>
<reference evidence="12" key="1">
    <citation type="submission" date="2025-08" db="UniProtKB">
        <authorList>
            <consortium name="RefSeq"/>
        </authorList>
    </citation>
    <scope>IDENTIFICATION</scope>
</reference>
<evidence type="ECO:0000256" key="9">
    <source>
        <dbReference type="SAM" id="MobiDB-lite"/>
    </source>
</evidence>
<evidence type="ECO:0000256" key="2">
    <source>
        <dbReference type="ARBA" id="ARBA00022771"/>
    </source>
</evidence>
<feature type="region of interest" description="Disordered" evidence="9">
    <location>
        <begin position="266"/>
        <end position="315"/>
    </location>
</feature>
<dbReference type="PANTHER" id="PTHR31089">
    <property type="entry name" value="CYCLIC DOF FACTOR 2"/>
    <property type="match status" value="1"/>
</dbReference>
<keyword evidence="11" id="KW-1185">Reference proteome</keyword>
<keyword evidence="1" id="KW-0479">Metal-binding</keyword>
<evidence type="ECO:0000259" key="10">
    <source>
        <dbReference type="PROSITE" id="PS50884"/>
    </source>
</evidence>
<name>A0A6I9UIL2_SESIN</name>
<feature type="compositionally biased region" description="Basic and acidic residues" evidence="9">
    <location>
        <begin position="80"/>
        <end position="99"/>
    </location>
</feature>
<evidence type="ECO:0000256" key="3">
    <source>
        <dbReference type="ARBA" id="ARBA00022833"/>
    </source>
</evidence>
<dbReference type="GO" id="GO:0005634">
    <property type="term" value="C:nucleus"/>
    <property type="evidence" value="ECO:0007669"/>
    <property type="project" value="UniProtKB-SubCell"/>
</dbReference>
<dbReference type="GO" id="GO:0003700">
    <property type="term" value="F:DNA-binding transcription factor activity"/>
    <property type="evidence" value="ECO:0007669"/>
    <property type="project" value="InterPro"/>
</dbReference>
<keyword evidence="2 8" id="KW-0863">Zinc-finger</keyword>
<dbReference type="GeneID" id="105177260"/>
<keyword evidence="3" id="KW-0862">Zinc</keyword>
<sequence>MSEVKDPKLKLFGKTIELPDTFAAAAESGGPVSAQTFEGAGEDSLNQDPPCSSNSMLEDSSFNRDGEDQESFKSLSGPTQEHEKEEDRAQPLTLEELKDSNANPPIVEDSNAPADSDAGSMKMSKNEEDQAETSNSQEKSLKKPDKILPCPRCNSMDTKFCYFNNYNVNQPRHFCKNCQRYWTAGGTMRNVPVGAGRRKNKNSISQFRHLTVPEALQTPRVDLPNGIHHPALNPNGTVLTFSSDSRLCESMASVLNIVDKTIMNNSRNGFHKPDELGIPASRGSKEAGDDCTSRSSTAATSSKDNGKTGLPELMPNCRPFPPQVPCFSGAPWPYPWNSVQWSSPVSPPTFGPASFPVPFYSTATPYWGCAVPGAWNVPWVIPPTPSASQSHTPPSSGPNSPTLGKHSRDDNILKMADTKDEETRKESNSEKCLWVPKTLRIDDPGEAAKSSIWATLGIKNDRTDSGGGGIFKAFQTQSKGDEKTHVSETSTVLQANPAALSRSLSFHESS</sequence>
<dbReference type="GO" id="GO:0003677">
    <property type="term" value="F:DNA binding"/>
    <property type="evidence" value="ECO:0007669"/>
    <property type="project" value="UniProtKB-UniRule"/>
</dbReference>
<feature type="region of interest" description="Disordered" evidence="9">
    <location>
        <begin position="27"/>
        <end position="146"/>
    </location>
</feature>
<comment type="subcellular location">
    <subcellularLocation>
        <location evidence="8">Nucleus</location>
    </subcellularLocation>
</comment>
<dbReference type="InterPro" id="IPR045174">
    <property type="entry name" value="Dof"/>
</dbReference>
<dbReference type="GO" id="GO:0008270">
    <property type="term" value="F:zinc ion binding"/>
    <property type="evidence" value="ECO:0007669"/>
    <property type="project" value="UniProtKB-KW"/>
</dbReference>
<evidence type="ECO:0000313" key="12">
    <source>
        <dbReference type="RefSeq" id="XP_011098639.1"/>
    </source>
</evidence>
<keyword evidence="5 8" id="KW-0238">DNA-binding</keyword>
<evidence type="ECO:0000256" key="8">
    <source>
        <dbReference type="PROSITE-ProRule" id="PRU00071"/>
    </source>
</evidence>
<evidence type="ECO:0000256" key="7">
    <source>
        <dbReference type="ARBA" id="ARBA00023242"/>
    </source>
</evidence>
<feature type="domain" description="Dof-type" evidence="10">
    <location>
        <begin position="148"/>
        <end position="202"/>
    </location>
</feature>
<dbReference type="FunCoup" id="A0A6I9UIL2">
    <property type="interactions" value="332"/>
</dbReference>
<dbReference type="InterPro" id="IPR003851">
    <property type="entry name" value="Znf_Dof"/>
</dbReference>
<evidence type="ECO:0000256" key="1">
    <source>
        <dbReference type="ARBA" id="ARBA00022723"/>
    </source>
</evidence>
<keyword evidence="6" id="KW-0804">Transcription</keyword>
<organism evidence="11 12">
    <name type="scientific">Sesamum indicum</name>
    <name type="common">Oriental sesame</name>
    <name type="synonym">Sesamum orientale</name>
    <dbReference type="NCBI Taxonomy" id="4182"/>
    <lineage>
        <taxon>Eukaryota</taxon>
        <taxon>Viridiplantae</taxon>
        <taxon>Streptophyta</taxon>
        <taxon>Embryophyta</taxon>
        <taxon>Tracheophyta</taxon>
        <taxon>Spermatophyta</taxon>
        <taxon>Magnoliopsida</taxon>
        <taxon>eudicotyledons</taxon>
        <taxon>Gunneridae</taxon>
        <taxon>Pentapetalae</taxon>
        <taxon>asterids</taxon>
        <taxon>lamiids</taxon>
        <taxon>Lamiales</taxon>
        <taxon>Pedaliaceae</taxon>
        <taxon>Sesamum</taxon>
    </lineage>
</organism>
<dbReference type="Pfam" id="PF02701">
    <property type="entry name" value="Zn_ribbon_Dof"/>
    <property type="match status" value="1"/>
</dbReference>
<dbReference type="PROSITE" id="PS01361">
    <property type="entry name" value="ZF_DOF_1"/>
    <property type="match status" value="1"/>
</dbReference>